<keyword evidence="3" id="KW-1185">Reference proteome</keyword>
<evidence type="ECO:0000256" key="1">
    <source>
        <dbReference type="SAM" id="Phobius"/>
    </source>
</evidence>
<dbReference type="KEGG" id="plv:ERIC2_c15330"/>
<reference evidence="2 3" key="1">
    <citation type="journal article" date="2014" name="PLoS ONE">
        <title>How to Kill the Honey Bee Larva: Genomic Potential and Virulence Mechanisms of Paenibacillus larvae.</title>
        <authorList>
            <person name="Djukic M."/>
            <person name="Brzuszkiewicz E."/>
            <person name="Funfhaus A."/>
            <person name="Voss J."/>
            <person name="Gollnow K."/>
            <person name="Poppinga L."/>
            <person name="Liesegang H."/>
            <person name="Garcia-Gonzalez E."/>
            <person name="Genersch E."/>
            <person name="Daniel R."/>
        </authorList>
    </citation>
    <scope>NUCLEOTIDE SEQUENCE [LARGE SCALE GENOMIC DNA]</scope>
    <source>
        <strain evidence="2 3">DSM 25430</strain>
    </source>
</reference>
<keyword evidence="1" id="KW-0812">Transmembrane</keyword>
<evidence type="ECO:0000313" key="2">
    <source>
        <dbReference type="EMBL" id="AHD05360.1"/>
    </source>
</evidence>
<dbReference type="AlphaFoldDB" id="V9W6Q1"/>
<protein>
    <submittedName>
        <fullName evidence="2">Uncharacterized protein</fullName>
    </submittedName>
</protein>
<keyword evidence="1" id="KW-1133">Transmembrane helix</keyword>
<gene>
    <name evidence="2" type="ORF">ERIC2_c15330</name>
</gene>
<dbReference type="EMBL" id="CP003355">
    <property type="protein sequence ID" value="AHD05360.1"/>
    <property type="molecule type" value="Genomic_DNA"/>
</dbReference>
<keyword evidence="1" id="KW-0472">Membrane</keyword>
<evidence type="ECO:0000313" key="3">
    <source>
        <dbReference type="Proteomes" id="UP000029431"/>
    </source>
</evidence>
<dbReference type="Proteomes" id="UP000029431">
    <property type="component" value="Chromosome"/>
</dbReference>
<accession>V9W6Q1</accession>
<name>V9W6Q1_9BACL</name>
<dbReference type="PATRIC" id="fig|697284.3.peg.1465"/>
<proteinExistence type="predicted"/>
<dbReference type="HOGENOM" id="CLU_1553761_0_0_9"/>
<feature type="transmembrane region" description="Helical" evidence="1">
    <location>
        <begin position="53"/>
        <end position="73"/>
    </location>
</feature>
<organism evidence="2 3">
    <name type="scientific">Paenibacillus larvae subsp. larvae DSM 25430</name>
    <dbReference type="NCBI Taxonomy" id="697284"/>
    <lineage>
        <taxon>Bacteria</taxon>
        <taxon>Bacillati</taxon>
        <taxon>Bacillota</taxon>
        <taxon>Bacilli</taxon>
        <taxon>Bacillales</taxon>
        <taxon>Paenibacillaceae</taxon>
        <taxon>Paenibacillus</taxon>
    </lineage>
</organism>
<sequence length="172" mass="19369">MARPFKTVEPVPLEGKSSPVSFRKLAELRTLDTHLNPVSALHLKGDEIGRIRVMVHVAVLVVCLACSMVTFGYNVSIHRQQGLFIGIGPFPVHAEPGYGNNDGNYGKHDREHVFHDIKVHFSLVLLSRLATCMVHFTQVRPETCHQADKLKKKDKAFLKKDFFESGNFFCLV</sequence>